<reference evidence="2" key="1">
    <citation type="submission" date="2013-09" db="EMBL/GenBank/DDBJ databases">
        <title>Corchorus olitorius genome sequencing.</title>
        <authorList>
            <person name="Alam M."/>
            <person name="Haque M.S."/>
            <person name="Islam M.S."/>
            <person name="Emdad E.M."/>
            <person name="Islam M.M."/>
            <person name="Ahmed B."/>
            <person name="Halim A."/>
            <person name="Hossen Q.M.M."/>
            <person name="Hossain M.Z."/>
            <person name="Ahmed R."/>
            <person name="Khan M.M."/>
            <person name="Islam R."/>
            <person name="Rashid M.M."/>
            <person name="Khan S.A."/>
            <person name="Rahman M.S."/>
            <person name="Alam M."/>
            <person name="Yahiya A.S."/>
            <person name="Khan M.S."/>
            <person name="Azam M.S."/>
            <person name="Haque T."/>
            <person name="Lashkar M.Z.H."/>
            <person name="Akhand A.I."/>
            <person name="Morshed G."/>
            <person name="Roy S."/>
            <person name="Uddin K.S."/>
            <person name="Rabeya T."/>
            <person name="Hossain A.S."/>
            <person name="Chowdhury A."/>
            <person name="Snigdha A.R."/>
            <person name="Mortoza M.S."/>
            <person name="Matin S.A."/>
            <person name="Hoque S.M.E."/>
            <person name="Islam M.K."/>
            <person name="Roy D.K."/>
            <person name="Haider R."/>
            <person name="Moosa M.M."/>
            <person name="Elias S.M."/>
            <person name="Hasan A.M."/>
            <person name="Jahan S."/>
            <person name="Shafiuddin M."/>
            <person name="Mahmood N."/>
            <person name="Shommy N.S."/>
        </authorList>
    </citation>
    <scope>NUCLEOTIDE SEQUENCE [LARGE SCALE GENOMIC DNA]</scope>
    <source>
        <strain evidence="2">cv. O-4</strain>
    </source>
</reference>
<dbReference type="AlphaFoldDB" id="A0A1R3I7F4"/>
<keyword evidence="2" id="KW-1185">Reference proteome</keyword>
<dbReference type="Proteomes" id="UP000187203">
    <property type="component" value="Unassembled WGS sequence"/>
</dbReference>
<evidence type="ECO:0000313" key="2">
    <source>
        <dbReference type="Proteomes" id="UP000187203"/>
    </source>
</evidence>
<sequence length="302" mass="34512">MNVNLWQQSVCSPSKENKDLREPIKELIEVLEALLSIEYPNCPLNTVSNKPMMMDIAKLIIGYHQYTSEKEIASDKTVHEWLNIGPDEIPPPQTIFKQLQQPHMIATLTAHGFASYRLPVMHIRIYHPSPEHIELTKPETTCTIEGYMNVCYLYTAEEIVQARITIKTEANILSEVFSYEIKIRIGKKNSSSNLHTHAKPYRHPTDLSVMICNTMGAELSTLQKDVKKIVHTYEPKIIILTETRTNSIEAYNLASEIGYQQVITEDPVNYNGGICMLSNLRNLSMKELMHTDKEITVDLLKI</sequence>
<protein>
    <submittedName>
        <fullName evidence="1">Uncharacterized protein</fullName>
    </submittedName>
</protein>
<evidence type="ECO:0000313" key="1">
    <source>
        <dbReference type="EMBL" id="OMO78523.1"/>
    </source>
</evidence>
<accession>A0A1R3I7F4</accession>
<organism evidence="1 2">
    <name type="scientific">Corchorus olitorius</name>
    <dbReference type="NCBI Taxonomy" id="93759"/>
    <lineage>
        <taxon>Eukaryota</taxon>
        <taxon>Viridiplantae</taxon>
        <taxon>Streptophyta</taxon>
        <taxon>Embryophyta</taxon>
        <taxon>Tracheophyta</taxon>
        <taxon>Spermatophyta</taxon>
        <taxon>Magnoliopsida</taxon>
        <taxon>eudicotyledons</taxon>
        <taxon>Gunneridae</taxon>
        <taxon>Pentapetalae</taxon>
        <taxon>rosids</taxon>
        <taxon>malvids</taxon>
        <taxon>Malvales</taxon>
        <taxon>Malvaceae</taxon>
        <taxon>Grewioideae</taxon>
        <taxon>Apeibeae</taxon>
        <taxon>Corchorus</taxon>
    </lineage>
</organism>
<proteinExistence type="predicted"/>
<comment type="caution">
    <text evidence="1">The sequence shown here is derived from an EMBL/GenBank/DDBJ whole genome shotgun (WGS) entry which is preliminary data.</text>
</comment>
<dbReference type="EMBL" id="AWUE01018739">
    <property type="protein sequence ID" value="OMO78523.1"/>
    <property type="molecule type" value="Genomic_DNA"/>
</dbReference>
<name>A0A1R3I7F4_9ROSI</name>
<gene>
    <name evidence="1" type="ORF">COLO4_24728</name>
</gene>